<dbReference type="Pfam" id="PF19301">
    <property type="entry name" value="LigXa_C"/>
    <property type="match status" value="1"/>
</dbReference>
<protein>
    <recommendedName>
        <fullName evidence="1">LigXa-like C-terminal domain-containing protein</fullName>
    </recommendedName>
</protein>
<name>A0A382Z4D1_9ZZZZ</name>
<evidence type="ECO:0000313" key="2">
    <source>
        <dbReference type="EMBL" id="SVD90069.1"/>
    </source>
</evidence>
<dbReference type="SUPFAM" id="SSF55961">
    <property type="entry name" value="Bet v1-like"/>
    <property type="match status" value="1"/>
</dbReference>
<proteinExistence type="predicted"/>
<sequence length="211" mass="23915">KSPQFVINETDPGLLIAARRNASDTNYYWRITQFLLPYFTMIPGTPGYPIGGHAWVPIDNETCYNYSITWHPSRPITKSELEFHLSGVGIHTEVDKMFRPIRNKENDYVIDREVQRSKTFTGILGIGEQDMAVQESMGSIIDRSREHLGSSDAAVIAMRRRMLREARNLKEGIEPFAPSNKSAYKVRSAAVVLARDIPFQEGAREELQSIA</sequence>
<feature type="domain" description="LigXa-like C-terminal" evidence="1">
    <location>
        <begin position="1"/>
        <end position="182"/>
    </location>
</feature>
<evidence type="ECO:0000259" key="1">
    <source>
        <dbReference type="Pfam" id="PF19301"/>
    </source>
</evidence>
<organism evidence="2">
    <name type="scientific">marine metagenome</name>
    <dbReference type="NCBI Taxonomy" id="408172"/>
    <lineage>
        <taxon>unclassified sequences</taxon>
        <taxon>metagenomes</taxon>
        <taxon>ecological metagenomes</taxon>
    </lineage>
</organism>
<dbReference type="EMBL" id="UINC01180724">
    <property type="protein sequence ID" value="SVD90069.1"/>
    <property type="molecule type" value="Genomic_DNA"/>
</dbReference>
<dbReference type="AlphaFoldDB" id="A0A382Z4D1"/>
<dbReference type="Gene3D" id="3.90.380.10">
    <property type="entry name" value="Naphthalene 1,2-dioxygenase Alpha Subunit, Chain A, domain 1"/>
    <property type="match status" value="1"/>
</dbReference>
<accession>A0A382Z4D1</accession>
<reference evidence="2" key="1">
    <citation type="submission" date="2018-05" db="EMBL/GenBank/DDBJ databases">
        <authorList>
            <person name="Lanie J.A."/>
            <person name="Ng W.-L."/>
            <person name="Kazmierczak K.M."/>
            <person name="Andrzejewski T.M."/>
            <person name="Davidsen T.M."/>
            <person name="Wayne K.J."/>
            <person name="Tettelin H."/>
            <person name="Glass J.I."/>
            <person name="Rusch D."/>
            <person name="Podicherti R."/>
            <person name="Tsui H.-C.T."/>
            <person name="Winkler M.E."/>
        </authorList>
    </citation>
    <scope>NUCLEOTIDE SEQUENCE</scope>
</reference>
<dbReference type="InterPro" id="IPR045623">
    <property type="entry name" value="LigXa_C"/>
</dbReference>
<gene>
    <name evidence="2" type="ORF">METZ01_LOCUS442923</name>
</gene>
<feature type="non-terminal residue" evidence="2">
    <location>
        <position position="1"/>
    </location>
</feature>